<dbReference type="EMBL" id="REGN01008162">
    <property type="protein sequence ID" value="RNA04297.1"/>
    <property type="molecule type" value="Genomic_DNA"/>
</dbReference>
<proteinExistence type="predicted"/>
<dbReference type="AlphaFoldDB" id="A0A3M7PYS6"/>
<feature type="non-terminal residue" evidence="2">
    <location>
        <position position="431"/>
    </location>
</feature>
<dbReference type="Gene3D" id="3.60.10.10">
    <property type="entry name" value="Endonuclease/exonuclease/phosphatase"/>
    <property type="match status" value="1"/>
</dbReference>
<sequence length="431" mass="49827">MEHKRIIENVMLNNFDLFDFFIFSLKNVKINQTIRTKIIVRQIKSLYYSQISIQRTFLNETFLKKSQNFELNNYQIIRADRQRGRGGGSALAINNKIQEVAGFEIQMNNGENLGIFSIYSSPRDLNAKSTKWSCKNNNSKGMSLENLIEKHNLFILNSNIPTYTSSGNILDLTICSSSMVKNFIEFEVLDENISDHQPTVTIFDNIEVNHSISLVSKINWQKFKQLMSAKVSVKESIKNKEELDLEEENFSTTTLQALEEAKTYFRISNNNKQIFPMPDYVLNLIRDKNKLRKVFQKSRSSEHKKILNSINNRLKKITKKLKIEKLRNEFEELGKFNQSSSKHWSLLKRLENGHSTKKSEIHIKQDNSIITDQPTVAESFADNLAQIFSSQDSNLINKPNIPNKPIFSESEYISLKNIIDSIKLINQKAAV</sequence>
<dbReference type="InterPro" id="IPR005135">
    <property type="entry name" value="Endo/exonuclease/phosphatase"/>
</dbReference>
<dbReference type="SUPFAM" id="SSF56219">
    <property type="entry name" value="DNase I-like"/>
    <property type="match status" value="1"/>
</dbReference>
<evidence type="ECO:0000259" key="1">
    <source>
        <dbReference type="Pfam" id="PF14529"/>
    </source>
</evidence>
<keyword evidence="2" id="KW-0695">RNA-directed DNA polymerase</keyword>
<name>A0A3M7PYS6_BRAPC</name>
<keyword evidence="2" id="KW-0808">Transferase</keyword>
<protein>
    <submittedName>
        <fullName evidence="2">RNA-directed DNA polymerase from mobile element jockey-like</fullName>
    </submittedName>
</protein>
<reference evidence="2 3" key="1">
    <citation type="journal article" date="2018" name="Sci. Rep.">
        <title>Genomic signatures of local adaptation to the degree of environmental predictability in rotifers.</title>
        <authorList>
            <person name="Franch-Gras L."/>
            <person name="Hahn C."/>
            <person name="Garcia-Roger E.M."/>
            <person name="Carmona M.J."/>
            <person name="Serra M."/>
            <person name="Gomez A."/>
        </authorList>
    </citation>
    <scope>NUCLEOTIDE SEQUENCE [LARGE SCALE GENOMIC DNA]</scope>
    <source>
        <strain evidence="2">HYR1</strain>
    </source>
</reference>
<dbReference type="OrthoDB" id="410155at2759"/>
<dbReference type="Pfam" id="PF14529">
    <property type="entry name" value="Exo_endo_phos_2"/>
    <property type="match status" value="1"/>
</dbReference>
<dbReference type="InterPro" id="IPR036691">
    <property type="entry name" value="Endo/exonu/phosph_ase_sf"/>
</dbReference>
<keyword evidence="3" id="KW-1185">Reference proteome</keyword>
<gene>
    <name evidence="2" type="ORF">BpHYR1_021400</name>
</gene>
<organism evidence="2 3">
    <name type="scientific">Brachionus plicatilis</name>
    <name type="common">Marine rotifer</name>
    <name type="synonym">Brachionus muelleri</name>
    <dbReference type="NCBI Taxonomy" id="10195"/>
    <lineage>
        <taxon>Eukaryota</taxon>
        <taxon>Metazoa</taxon>
        <taxon>Spiralia</taxon>
        <taxon>Gnathifera</taxon>
        <taxon>Rotifera</taxon>
        <taxon>Eurotatoria</taxon>
        <taxon>Monogononta</taxon>
        <taxon>Pseudotrocha</taxon>
        <taxon>Ploima</taxon>
        <taxon>Brachionidae</taxon>
        <taxon>Brachionus</taxon>
    </lineage>
</organism>
<dbReference type="GO" id="GO:0003964">
    <property type="term" value="F:RNA-directed DNA polymerase activity"/>
    <property type="evidence" value="ECO:0007669"/>
    <property type="project" value="UniProtKB-KW"/>
</dbReference>
<evidence type="ECO:0000313" key="2">
    <source>
        <dbReference type="EMBL" id="RNA04297.1"/>
    </source>
</evidence>
<keyword evidence="2" id="KW-0548">Nucleotidyltransferase</keyword>
<comment type="caution">
    <text evidence="2">The sequence shown here is derived from an EMBL/GenBank/DDBJ whole genome shotgun (WGS) entry which is preliminary data.</text>
</comment>
<evidence type="ECO:0000313" key="3">
    <source>
        <dbReference type="Proteomes" id="UP000276133"/>
    </source>
</evidence>
<dbReference type="Proteomes" id="UP000276133">
    <property type="component" value="Unassembled WGS sequence"/>
</dbReference>
<accession>A0A3M7PYS6</accession>
<feature type="domain" description="Endonuclease/exonuclease/phosphatase" evidence="1">
    <location>
        <begin position="124"/>
        <end position="199"/>
    </location>
</feature>